<protein>
    <recommendedName>
        <fullName evidence="4">OTU domain-containing protein</fullName>
    </recommendedName>
</protein>
<dbReference type="OrthoDB" id="10469892at2759"/>
<feature type="region of interest" description="Disordered" evidence="1">
    <location>
        <begin position="86"/>
        <end position="119"/>
    </location>
</feature>
<accession>R7QIQ0</accession>
<sequence>MFRRRPTNLAATAAHTAARGYPNNAAAPITSQAEFRRNFLKVHKDRVIRDNNGTCFRLHPIVMNGDCGFGAIAKGINVARERVRDMAPQPPEPPHDPHFPIQQRSQTQNQPQHNNRNKHFSFAHDRKRWRRIRSRPWIWHRLVARRAQDRPTKSLQAKDLRKAMFDELKKARKTYLDECEDLSGIYTNDDFDTLEREVSHPGIAGHWLGTVLGVLEHVIVAQAMNIDIYLYQFDLQRQCIRQFESATVENPDCEVYLFFTGPAACGHFDTLVKISNTRDNLFMA</sequence>
<reference evidence="3" key="1">
    <citation type="journal article" date="2013" name="Proc. Natl. Acad. Sci. U.S.A.">
        <title>Genome structure and metabolic features in the red seaweed Chondrus crispus shed light on evolution of the Archaeplastida.</title>
        <authorList>
            <person name="Collen J."/>
            <person name="Porcel B."/>
            <person name="Carre W."/>
            <person name="Ball S.G."/>
            <person name="Chaparro C."/>
            <person name="Tonon T."/>
            <person name="Barbeyron T."/>
            <person name="Michel G."/>
            <person name="Noel B."/>
            <person name="Valentin K."/>
            <person name="Elias M."/>
            <person name="Artiguenave F."/>
            <person name="Arun A."/>
            <person name="Aury J.M."/>
            <person name="Barbosa-Neto J.F."/>
            <person name="Bothwell J.H."/>
            <person name="Bouget F.Y."/>
            <person name="Brillet L."/>
            <person name="Cabello-Hurtado F."/>
            <person name="Capella-Gutierrez S."/>
            <person name="Charrier B."/>
            <person name="Cladiere L."/>
            <person name="Cock J.M."/>
            <person name="Coelho S.M."/>
            <person name="Colleoni C."/>
            <person name="Czjzek M."/>
            <person name="Da Silva C."/>
            <person name="Delage L."/>
            <person name="Denoeud F."/>
            <person name="Deschamps P."/>
            <person name="Dittami S.M."/>
            <person name="Gabaldon T."/>
            <person name="Gachon C.M."/>
            <person name="Groisillier A."/>
            <person name="Herve C."/>
            <person name="Jabbari K."/>
            <person name="Katinka M."/>
            <person name="Kloareg B."/>
            <person name="Kowalczyk N."/>
            <person name="Labadie K."/>
            <person name="Leblanc C."/>
            <person name="Lopez P.J."/>
            <person name="McLachlan D.H."/>
            <person name="Meslet-Cladiere L."/>
            <person name="Moustafa A."/>
            <person name="Nehr Z."/>
            <person name="Nyvall Collen P."/>
            <person name="Panaud O."/>
            <person name="Partensky F."/>
            <person name="Poulain J."/>
            <person name="Rensing S.A."/>
            <person name="Rousvoal S."/>
            <person name="Samson G."/>
            <person name="Symeonidi A."/>
            <person name="Weissenbach J."/>
            <person name="Zambounis A."/>
            <person name="Wincker P."/>
            <person name="Boyen C."/>
        </authorList>
    </citation>
    <scope>NUCLEOTIDE SEQUENCE [LARGE SCALE GENOMIC DNA]</scope>
    <source>
        <strain evidence="3">cv. Stackhouse</strain>
    </source>
</reference>
<feature type="compositionally biased region" description="Polar residues" evidence="1">
    <location>
        <begin position="102"/>
        <end position="114"/>
    </location>
</feature>
<evidence type="ECO:0000256" key="1">
    <source>
        <dbReference type="SAM" id="MobiDB-lite"/>
    </source>
</evidence>
<gene>
    <name evidence="2" type="ORF">CHC_T00005821001</name>
</gene>
<proteinExistence type="predicted"/>
<keyword evidence="3" id="KW-1185">Reference proteome</keyword>
<dbReference type="AlphaFoldDB" id="R7QIQ0"/>
<name>R7QIQ0_CHOCR</name>
<dbReference type="GeneID" id="17325214"/>
<evidence type="ECO:0008006" key="4">
    <source>
        <dbReference type="Google" id="ProtNLM"/>
    </source>
</evidence>
<evidence type="ECO:0000313" key="2">
    <source>
        <dbReference type="EMBL" id="CDF37623.1"/>
    </source>
</evidence>
<dbReference type="KEGG" id="ccp:CHC_T00005821001"/>
<dbReference type="RefSeq" id="XP_005717494.1">
    <property type="nucleotide sequence ID" value="XM_005717437.1"/>
</dbReference>
<dbReference type="EMBL" id="HG001856">
    <property type="protein sequence ID" value="CDF37623.1"/>
    <property type="molecule type" value="Genomic_DNA"/>
</dbReference>
<evidence type="ECO:0000313" key="3">
    <source>
        <dbReference type="Proteomes" id="UP000012073"/>
    </source>
</evidence>
<dbReference type="Proteomes" id="UP000012073">
    <property type="component" value="Unassembled WGS sequence"/>
</dbReference>
<organism evidence="2 3">
    <name type="scientific">Chondrus crispus</name>
    <name type="common">Carrageen Irish moss</name>
    <name type="synonym">Polymorpha crispa</name>
    <dbReference type="NCBI Taxonomy" id="2769"/>
    <lineage>
        <taxon>Eukaryota</taxon>
        <taxon>Rhodophyta</taxon>
        <taxon>Florideophyceae</taxon>
        <taxon>Rhodymeniophycidae</taxon>
        <taxon>Gigartinales</taxon>
        <taxon>Gigartinaceae</taxon>
        <taxon>Chondrus</taxon>
    </lineage>
</organism>
<dbReference type="Gramene" id="CDF37623">
    <property type="protein sequence ID" value="CDF37623"/>
    <property type="gene ID" value="CHC_T00005821001"/>
</dbReference>